<accession>A0A4R0YVH0</accession>
<evidence type="ECO:0000313" key="3">
    <source>
        <dbReference type="EMBL" id="TCI10330.1"/>
    </source>
</evidence>
<proteinExistence type="predicted"/>
<name>A0A4R0YVH0_9GAMM</name>
<dbReference type="EMBL" id="SJTG01000002">
    <property type="protein sequence ID" value="TCI10330.1"/>
    <property type="molecule type" value="Genomic_DNA"/>
</dbReference>
<feature type="domain" description="Lysozyme inhibitor LprI-like N-terminal" evidence="2">
    <location>
        <begin position="48"/>
        <end position="144"/>
    </location>
</feature>
<evidence type="ECO:0000259" key="2">
    <source>
        <dbReference type="Pfam" id="PF07007"/>
    </source>
</evidence>
<dbReference type="InterPro" id="IPR009739">
    <property type="entry name" value="LprI-like_N"/>
</dbReference>
<organism evidence="3 4">
    <name type="scientific">Dyella soli</name>
    <dbReference type="NCBI Taxonomy" id="522319"/>
    <lineage>
        <taxon>Bacteria</taxon>
        <taxon>Pseudomonadati</taxon>
        <taxon>Pseudomonadota</taxon>
        <taxon>Gammaproteobacteria</taxon>
        <taxon>Lysobacterales</taxon>
        <taxon>Rhodanobacteraceae</taxon>
        <taxon>Dyella</taxon>
    </lineage>
</organism>
<dbReference type="AlphaFoldDB" id="A0A4R0YVH0"/>
<protein>
    <submittedName>
        <fullName evidence="3">DUF1311 domain-containing protein</fullName>
    </submittedName>
</protein>
<sequence>MTWIDHAPMAQEKSVLLATALLLLGMEGSMTAGPTVASVIGDCWKGRNHAGMSACVEARAKKAQKDLARAENVASDAIQASADEPPGFPPYRKEALARLQRASRDFSQYVASECAYQASLAGKGNGAEDVRLACVAVLDEARAALMSTARPVP</sequence>
<reference evidence="3 4" key="1">
    <citation type="submission" date="2019-02" db="EMBL/GenBank/DDBJ databases">
        <title>Dyella amyloliquefaciens sp. nov., isolated from forest soil.</title>
        <authorList>
            <person name="Gao Z.-H."/>
            <person name="Qiu L.-H."/>
        </authorList>
    </citation>
    <scope>NUCLEOTIDE SEQUENCE [LARGE SCALE GENOMIC DNA]</scope>
    <source>
        <strain evidence="3 4">KACC 12747</strain>
    </source>
</reference>
<evidence type="ECO:0000313" key="4">
    <source>
        <dbReference type="Proteomes" id="UP000291822"/>
    </source>
</evidence>
<keyword evidence="4" id="KW-1185">Reference proteome</keyword>
<evidence type="ECO:0000256" key="1">
    <source>
        <dbReference type="SAM" id="Coils"/>
    </source>
</evidence>
<comment type="caution">
    <text evidence="3">The sequence shown here is derived from an EMBL/GenBank/DDBJ whole genome shotgun (WGS) entry which is preliminary data.</text>
</comment>
<dbReference type="Pfam" id="PF07007">
    <property type="entry name" value="LprI"/>
    <property type="match status" value="1"/>
</dbReference>
<dbReference type="Proteomes" id="UP000291822">
    <property type="component" value="Unassembled WGS sequence"/>
</dbReference>
<dbReference type="Gene3D" id="1.20.1270.180">
    <property type="match status" value="1"/>
</dbReference>
<feature type="coiled-coil region" evidence="1">
    <location>
        <begin position="53"/>
        <end position="80"/>
    </location>
</feature>
<keyword evidence="1" id="KW-0175">Coiled coil</keyword>
<gene>
    <name evidence="3" type="ORF">EZM97_15660</name>
</gene>